<evidence type="ECO:0000256" key="3">
    <source>
        <dbReference type="ARBA" id="ARBA00023163"/>
    </source>
</evidence>
<dbReference type="PROSITE" id="PS01117">
    <property type="entry name" value="HTH_MARR_1"/>
    <property type="match status" value="1"/>
</dbReference>
<dbReference type="GO" id="GO:0003677">
    <property type="term" value="F:DNA binding"/>
    <property type="evidence" value="ECO:0007669"/>
    <property type="project" value="UniProtKB-KW"/>
</dbReference>
<dbReference type="Gene3D" id="1.10.10.10">
    <property type="entry name" value="Winged helix-like DNA-binding domain superfamily/Winged helix DNA-binding domain"/>
    <property type="match status" value="1"/>
</dbReference>
<keyword evidence="3" id="KW-0804">Transcription</keyword>
<gene>
    <name evidence="5" type="ORF">UFOPK2958_00808</name>
</gene>
<dbReference type="InterPro" id="IPR000835">
    <property type="entry name" value="HTH_MarR-typ"/>
</dbReference>
<evidence type="ECO:0000313" key="5">
    <source>
        <dbReference type="EMBL" id="CAB4785510.1"/>
    </source>
</evidence>
<dbReference type="GO" id="GO:0003700">
    <property type="term" value="F:DNA-binding transcription factor activity"/>
    <property type="evidence" value="ECO:0007669"/>
    <property type="project" value="InterPro"/>
</dbReference>
<dbReference type="SMART" id="SM00347">
    <property type="entry name" value="HTH_MARR"/>
    <property type="match status" value="1"/>
</dbReference>
<dbReference type="PROSITE" id="PS50995">
    <property type="entry name" value="HTH_MARR_2"/>
    <property type="match status" value="1"/>
</dbReference>
<keyword evidence="2" id="KW-0238">DNA-binding</keyword>
<protein>
    <submittedName>
        <fullName evidence="5">Unannotated protein</fullName>
    </submittedName>
</protein>
<name>A0A6J6WL69_9ZZZZ</name>
<dbReference type="PANTHER" id="PTHR39515">
    <property type="entry name" value="CONSERVED PROTEIN"/>
    <property type="match status" value="1"/>
</dbReference>
<evidence type="ECO:0000256" key="1">
    <source>
        <dbReference type="ARBA" id="ARBA00023015"/>
    </source>
</evidence>
<organism evidence="5">
    <name type="scientific">freshwater metagenome</name>
    <dbReference type="NCBI Taxonomy" id="449393"/>
    <lineage>
        <taxon>unclassified sequences</taxon>
        <taxon>metagenomes</taxon>
        <taxon>ecological metagenomes</taxon>
    </lineage>
</organism>
<dbReference type="AlphaFoldDB" id="A0A6J6WL69"/>
<reference evidence="5" key="1">
    <citation type="submission" date="2020-05" db="EMBL/GenBank/DDBJ databases">
        <authorList>
            <person name="Chiriac C."/>
            <person name="Salcher M."/>
            <person name="Ghai R."/>
            <person name="Kavagutti S V."/>
        </authorList>
    </citation>
    <scope>NUCLEOTIDE SEQUENCE</scope>
</reference>
<evidence type="ECO:0000259" key="4">
    <source>
        <dbReference type="PROSITE" id="PS50995"/>
    </source>
</evidence>
<accession>A0A6J6WL69</accession>
<dbReference type="InterPro" id="IPR023187">
    <property type="entry name" value="Tscrpt_reg_MarR-type_CS"/>
</dbReference>
<dbReference type="Pfam" id="PF01047">
    <property type="entry name" value="MarR"/>
    <property type="match status" value="1"/>
</dbReference>
<evidence type="ECO:0000256" key="2">
    <source>
        <dbReference type="ARBA" id="ARBA00023125"/>
    </source>
</evidence>
<feature type="domain" description="HTH marR-type" evidence="4">
    <location>
        <begin position="3"/>
        <end position="140"/>
    </location>
</feature>
<dbReference type="InterPro" id="IPR052526">
    <property type="entry name" value="HTH-type_Bedaq_tolerance"/>
</dbReference>
<dbReference type="PANTHER" id="PTHR39515:SF2">
    <property type="entry name" value="HTH-TYPE TRANSCRIPTIONAL REGULATOR RV0880"/>
    <property type="match status" value="1"/>
</dbReference>
<dbReference type="InterPro" id="IPR036390">
    <property type="entry name" value="WH_DNA-bd_sf"/>
</dbReference>
<sequence>MENEQLEETAARLRRSVTRLNRRLRQNSLADVSPAQASMLATIEKLIKPTLGDLAKAEQIQPPSVTRLVQSLVDASLCTRTVDEHDRRAQRVALTAQGRKELQSIRRKKTVWLSSRLEELTTSEQKKAAELATLLEKILGES</sequence>
<dbReference type="InterPro" id="IPR036388">
    <property type="entry name" value="WH-like_DNA-bd_sf"/>
</dbReference>
<dbReference type="SUPFAM" id="SSF46785">
    <property type="entry name" value="Winged helix' DNA-binding domain"/>
    <property type="match status" value="1"/>
</dbReference>
<dbReference type="EMBL" id="CAFAAB010000082">
    <property type="protein sequence ID" value="CAB4785510.1"/>
    <property type="molecule type" value="Genomic_DNA"/>
</dbReference>
<proteinExistence type="predicted"/>
<keyword evidence="1" id="KW-0805">Transcription regulation</keyword>